<dbReference type="AlphaFoldDB" id="A0A7W3LTN3"/>
<comment type="caution">
    <text evidence="1">The sequence shown here is derived from an EMBL/GenBank/DDBJ whole genome shotgun (WGS) entry which is preliminary data.</text>
</comment>
<dbReference type="InterPro" id="IPR046301">
    <property type="entry name" value="DUF6416"/>
</dbReference>
<dbReference type="RefSeq" id="WP_182846151.1">
    <property type="nucleotide sequence ID" value="NZ_BAAALP010000001.1"/>
</dbReference>
<evidence type="ECO:0000313" key="2">
    <source>
        <dbReference type="Proteomes" id="UP000572680"/>
    </source>
</evidence>
<dbReference type="Proteomes" id="UP000572680">
    <property type="component" value="Unassembled WGS sequence"/>
</dbReference>
<protein>
    <submittedName>
        <fullName evidence="1">Uncharacterized protein</fullName>
    </submittedName>
</protein>
<sequence length="147" mass="16625">MLDVTVKVPEERLAEFYAMYARWLAGPEVREETGGSGGRELAEWTAADVELAEEVWEKFSGTAKTLFSVLIDEPERRFTGDELARMLHIEKGRHGIAGVLGWPGRHCAAVGRHYCWCWEYGDEGAPVMYWMTDEVAGLFGRVRDRNG</sequence>
<gene>
    <name evidence="1" type="ORF">HNR61_005656</name>
</gene>
<organism evidence="1 2">
    <name type="scientific">Actinomadura namibiensis</name>
    <dbReference type="NCBI Taxonomy" id="182080"/>
    <lineage>
        <taxon>Bacteria</taxon>
        <taxon>Bacillati</taxon>
        <taxon>Actinomycetota</taxon>
        <taxon>Actinomycetes</taxon>
        <taxon>Streptosporangiales</taxon>
        <taxon>Thermomonosporaceae</taxon>
        <taxon>Actinomadura</taxon>
    </lineage>
</organism>
<dbReference type="EMBL" id="JACJIA010000008">
    <property type="protein sequence ID" value="MBA8954002.1"/>
    <property type="molecule type" value="Genomic_DNA"/>
</dbReference>
<proteinExistence type="predicted"/>
<evidence type="ECO:0000313" key="1">
    <source>
        <dbReference type="EMBL" id="MBA8954002.1"/>
    </source>
</evidence>
<name>A0A7W3LTN3_ACTNM</name>
<keyword evidence="2" id="KW-1185">Reference proteome</keyword>
<accession>A0A7W3LTN3</accession>
<reference evidence="1 2" key="1">
    <citation type="submission" date="2020-08" db="EMBL/GenBank/DDBJ databases">
        <title>Genomic Encyclopedia of Type Strains, Phase IV (KMG-IV): sequencing the most valuable type-strain genomes for metagenomic binning, comparative biology and taxonomic classification.</title>
        <authorList>
            <person name="Goeker M."/>
        </authorList>
    </citation>
    <scope>NUCLEOTIDE SEQUENCE [LARGE SCALE GENOMIC DNA]</scope>
    <source>
        <strain evidence="1 2">DSM 44197</strain>
    </source>
</reference>
<dbReference type="Pfam" id="PF19980">
    <property type="entry name" value="DUF6416"/>
    <property type="match status" value="1"/>
</dbReference>